<dbReference type="SUPFAM" id="SSF56112">
    <property type="entry name" value="Protein kinase-like (PK-like)"/>
    <property type="match status" value="1"/>
</dbReference>
<evidence type="ECO:0000256" key="1">
    <source>
        <dbReference type="ARBA" id="ARBA00005527"/>
    </source>
</evidence>
<dbReference type="InterPro" id="IPR011009">
    <property type="entry name" value="Kinase-like_dom_sf"/>
</dbReference>
<dbReference type="FunFam" id="1.10.510.10:FF:000624">
    <property type="entry name" value="Mitogen-activated protein kinase"/>
    <property type="match status" value="1"/>
</dbReference>
<dbReference type="InterPro" id="IPR000719">
    <property type="entry name" value="Prot_kinase_dom"/>
</dbReference>
<keyword evidence="9" id="KW-1185">Reference proteome</keyword>
<dbReference type="Gene3D" id="1.10.510.10">
    <property type="entry name" value="Transferase(Phosphotransferase) domain 1"/>
    <property type="match status" value="1"/>
</dbReference>
<evidence type="ECO:0000256" key="3">
    <source>
        <dbReference type="ARBA" id="ARBA00022679"/>
    </source>
</evidence>
<evidence type="ECO:0000256" key="4">
    <source>
        <dbReference type="ARBA" id="ARBA00022741"/>
    </source>
</evidence>
<keyword evidence="2" id="KW-0723">Serine/threonine-protein kinase</keyword>
<dbReference type="Proteomes" id="UP000039865">
    <property type="component" value="Unassembled WGS sequence"/>
</dbReference>
<dbReference type="InParanoid" id="A0A078B9P4"/>
<dbReference type="GO" id="GO:0007165">
    <property type="term" value="P:signal transduction"/>
    <property type="evidence" value="ECO:0007669"/>
    <property type="project" value="TreeGrafter"/>
</dbReference>
<dbReference type="InterPro" id="IPR050591">
    <property type="entry name" value="GSK-3"/>
</dbReference>
<dbReference type="OMA" id="ERETQEY"/>
<dbReference type="EMBL" id="CCKQ01018332">
    <property type="protein sequence ID" value="CDW90288.1"/>
    <property type="molecule type" value="Genomic_DNA"/>
</dbReference>
<name>A0A078B9P4_STYLE</name>
<evidence type="ECO:0000256" key="5">
    <source>
        <dbReference type="ARBA" id="ARBA00022777"/>
    </source>
</evidence>
<sequence length="283" mass="32750">MERETQEYLNIVTDFYEDTLSRIINYFARQKKLTPFLLTKLYVFQLFRALAYLHHNHIAHRDIKPSNLLIDKDTQKLVVCDFGSAKTLKDPNETSVAYISTRYYRAPELLLGNQQYGVEIDIWAAGCVMAEMFRGGRVMFEGANNTDQLIKIIQLFGTPTPEQISEMNPLYPSKDMVKVKPGDINAYFSSSIPKEGIQLLQQLLIYEPSLRMRAIDVLAHPFFDELRDFQMRLPQGGKLPDIFDLTTEEIQSTDRSVLDKIIPIWRRNQGISRKISKHSLKKV</sequence>
<dbReference type="PANTHER" id="PTHR24057:SF0">
    <property type="entry name" value="PROTEIN KINASE SHAGGY-RELATED"/>
    <property type="match status" value="1"/>
</dbReference>
<keyword evidence="6" id="KW-0067">ATP-binding</keyword>
<dbReference type="GO" id="GO:0004674">
    <property type="term" value="F:protein serine/threonine kinase activity"/>
    <property type="evidence" value="ECO:0007669"/>
    <property type="project" value="UniProtKB-KW"/>
</dbReference>
<evidence type="ECO:0000256" key="6">
    <source>
        <dbReference type="ARBA" id="ARBA00022840"/>
    </source>
</evidence>
<dbReference type="AlphaFoldDB" id="A0A078B9P4"/>
<dbReference type="GO" id="GO:0030154">
    <property type="term" value="P:cell differentiation"/>
    <property type="evidence" value="ECO:0007669"/>
    <property type="project" value="TreeGrafter"/>
</dbReference>
<dbReference type="PROSITE" id="PS50011">
    <property type="entry name" value="PROTEIN_KINASE_DOM"/>
    <property type="match status" value="1"/>
</dbReference>
<dbReference type="GO" id="GO:0005634">
    <property type="term" value="C:nucleus"/>
    <property type="evidence" value="ECO:0007669"/>
    <property type="project" value="TreeGrafter"/>
</dbReference>
<feature type="domain" description="Protein kinase" evidence="7">
    <location>
        <begin position="1"/>
        <end position="223"/>
    </location>
</feature>
<dbReference type="PROSITE" id="PS00108">
    <property type="entry name" value="PROTEIN_KINASE_ST"/>
    <property type="match status" value="1"/>
</dbReference>
<evidence type="ECO:0000313" key="9">
    <source>
        <dbReference type="Proteomes" id="UP000039865"/>
    </source>
</evidence>
<proteinExistence type="inferred from homology"/>
<reference evidence="8 9" key="1">
    <citation type="submission" date="2014-06" db="EMBL/GenBank/DDBJ databases">
        <authorList>
            <person name="Swart Estienne"/>
        </authorList>
    </citation>
    <scope>NUCLEOTIDE SEQUENCE [LARGE SCALE GENOMIC DNA]</scope>
    <source>
        <strain evidence="8 9">130c</strain>
    </source>
</reference>
<gene>
    <name evidence="8" type="primary">Contig10914.g11665</name>
    <name evidence="8" type="ORF">STYLEM_19430</name>
</gene>
<protein>
    <submittedName>
        <fullName evidence="8">Glycogen synthase kinase-3 beta</fullName>
    </submittedName>
</protein>
<organism evidence="8 9">
    <name type="scientific">Stylonychia lemnae</name>
    <name type="common">Ciliate</name>
    <dbReference type="NCBI Taxonomy" id="5949"/>
    <lineage>
        <taxon>Eukaryota</taxon>
        <taxon>Sar</taxon>
        <taxon>Alveolata</taxon>
        <taxon>Ciliophora</taxon>
        <taxon>Intramacronucleata</taxon>
        <taxon>Spirotrichea</taxon>
        <taxon>Stichotrichia</taxon>
        <taxon>Sporadotrichida</taxon>
        <taxon>Oxytrichidae</taxon>
        <taxon>Stylonychinae</taxon>
        <taxon>Stylonychia</taxon>
    </lineage>
</organism>
<dbReference type="GO" id="GO:0005737">
    <property type="term" value="C:cytoplasm"/>
    <property type="evidence" value="ECO:0007669"/>
    <property type="project" value="TreeGrafter"/>
</dbReference>
<evidence type="ECO:0000259" key="7">
    <source>
        <dbReference type="PROSITE" id="PS50011"/>
    </source>
</evidence>
<comment type="similarity">
    <text evidence="1">Belongs to the protein kinase superfamily. CMGC Ser/Thr protein kinase family. GSK-3 subfamily.</text>
</comment>
<dbReference type="PANTHER" id="PTHR24057">
    <property type="entry name" value="GLYCOGEN SYNTHASE KINASE-3 ALPHA"/>
    <property type="match status" value="1"/>
</dbReference>
<dbReference type="OrthoDB" id="6274257at2759"/>
<keyword evidence="3" id="KW-0808">Transferase</keyword>
<keyword evidence="4" id="KW-0547">Nucleotide-binding</keyword>
<dbReference type="GO" id="GO:0005524">
    <property type="term" value="F:ATP binding"/>
    <property type="evidence" value="ECO:0007669"/>
    <property type="project" value="UniProtKB-KW"/>
</dbReference>
<evidence type="ECO:0000256" key="2">
    <source>
        <dbReference type="ARBA" id="ARBA00022527"/>
    </source>
</evidence>
<keyword evidence="5 8" id="KW-0418">Kinase</keyword>
<evidence type="ECO:0000313" key="8">
    <source>
        <dbReference type="EMBL" id="CDW90288.1"/>
    </source>
</evidence>
<accession>A0A078B9P4</accession>
<dbReference type="InterPro" id="IPR008271">
    <property type="entry name" value="Ser/Thr_kinase_AS"/>
</dbReference>
<dbReference type="SMART" id="SM00220">
    <property type="entry name" value="S_TKc"/>
    <property type="match status" value="1"/>
</dbReference>
<dbReference type="Pfam" id="PF00069">
    <property type="entry name" value="Pkinase"/>
    <property type="match status" value="1"/>
</dbReference>